<dbReference type="InterPro" id="IPR036410">
    <property type="entry name" value="HSP_DnaJ_Cys-rich_dom_sf"/>
</dbReference>
<dbReference type="SUPFAM" id="SSF57938">
    <property type="entry name" value="DnaJ/Hsp40 cysteine-rich domain"/>
    <property type="match status" value="1"/>
</dbReference>
<dbReference type="PROSITE" id="PS00636">
    <property type="entry name" value="DNAJ_1"/>
    <property type="match status" value="1"/>
</dbReference>
<proteinExistence type="predicted"/>
<dbReference type="InterPro" id="IPR018253">
    <property type="entry name" value="DnaJ_domain_CS"/>
</dbReference>
<dbReference type="SMART" id="SM00271">
    <property type="entry name" value="DnaJ"/>
    <property type="match status" value="1"/>
</dbReference>
<dbReference type="Pfam" id="PF01556">
    <property type="entry name" value="DnaJ_C"/>
    <property type="match status" value="1"/>
</dbReference>
<organism evidence="9 10">
    <name type="scientific">Leucosporidium creatinivorum</name>
    <dbReference type="NCBI Taxonomy" id="106004"/>
    <lineage>
        <taxon>Eukaryota</taxon>
        <taxon>Fungi</taxon>
        <taxon>Dikarya</taxon>
        <taxon>Basidiomycota</taxon>
        <taxon>Pucciniomycotina</taxon>
        <taxon>Microbotryomycetes</taxon>
        <taxon>Leucosporidiales</taxon>
        <taxon>Leucosporidium</taxon>
    </lineage>
</organism>
<sequence length="367" mass="40021">MVVDTAYYETLEVSVDCTAAELKKSYRRLCLIHHPDKLAPGADASKFQAIQAAYEVLSDPEARESYDAFGPEGRGGGGMGGGGGDDFMDDLFANMFGGGMGGPPPRQQQKRQKTQTRPSEVEFKVTLEELYMGKEKSIAVERTRTCGSCKGTGAKPRAQRRTCIKCRGAGQVHALRQMGPYMTRVPVECPNCDGSGYSVRSQDHCKKCQGARSTKEKKKIDFFVERGSLPGEKIVLKGEGDESPDSSSPGDLHIHLLLIPHSTFTLHPSPHGPTFPASLHTTLSLTLSESLLGFSRLILLHLDGRGLRVTQPAPGEGGVSLLEGLLPEKREDVKGPEETDEVELVERRKEEEVSSLGFVSFSFEPLR</sequence>
<dbReference type="Pfam" id="PF00684">
    <property type="entry name" value="DnaJ_CXXCXGXG"/>
    <property type="match status" value="1"/>
</dbReference>
<evidence type="ECO:0000256" key="6">
    <source>
        <dbReference type="SAM" id="MobiDB-lite"/>
    </source>
</evidence>
<evidence type="ECO:0000259" key="7">
    <source>
        <dbReference type="PROSITE" id="PS50076"/>
    </source>
</evidence>
<dbReference type="InterPro" id="IPR001305">
    <property type="entry name" value="HSP_DnaJ_Cys-rich_dom"/>
</dbReference>
<evidence type="ECO:0000256" key="2">
    <source>
        <dbReference type="ARBA" id="ARBA00022737"/>
    </source>
</evidence>
<evidence type="ECO:0000256" key="4">
    <source>
        <dbReference type="ARBA" id="ARBA00022833"/>
    </source>
</evidence>
<keyword evidence="2" id="KW-0677">Repeat</keyword>
<dbReference type="EMBL" id="MCGR01000106">
    <property type="protein sequence ID" value="ORY52179.1"/>
    <property type="molecule type" value="Genomic_DNA"/>
</dbReference>
<dbReference type="InterPro" id="IPR001623">
    <property type="entry name" value="DnaJ_domain"/>
</dbReference>
<evidence type="ECO:0000256" key="3">
    <source>
        <dbReference type="ARBA" id="ARBA00022771"/>
    </source>
</evidence>
<dbReference type="Pfam" id="PF00226">
    <property type="entry name" value="DnaJ"/>
    <property type="match status" value="1"/>
</dbReference>
<feature type="domain" description="J" evidence="7">
    <location>
        <begin position="6"/>
        <end position="70"/>
    </location>
</feature>
<reference evidence="9 10" key="1">
    <citation type="submission" date="2016-07" db="EMBL/GenBank/DDBJ databases">
        <title>Pervasive Adenine N6-methylation of Active Genes in Fungi.</title>
        <authorList>
            <consortium name="DOE Joint Genome Institute"/>
            <person name="Mondo S.J."/>
            <person name="Dannebaum R.O."/>
            <person name="Kuo R.C."/>
            <person name="Labutti K."/>
            <person name="Haridas S."/>
            <person name="Kuo A."/>
            <person name="Salamov A."/>
            <person name="Ahrendt S.R."/>
            <person name="Lipzen A."/>
            <person name="Sullivan W."/>
            <person name="Andreopoulos W.B."/>
            <person name="Clum A."/>
            <person name="Lindquist E."/>
            <person name="Daum C."/>
            <person name="Ramamoorthy G.K."/>
            <person name="Gryganskyi A."/>
            <person name="Culley D."/>
            <person name="Magnuson J.K."/>
            <person name="James T.Y."/>
            <person name="O'Malley M.A."/>
            <person name="Stajich J.E."/>
            <person name="Spatafora J.W."/>
            <person name="Visel A."/>
            <person name="Grigoriev I.V."/>
        </authorList>
    </citation>
    <scope>NUCLEOTIDE SEQUENCE [LARGE SCALE GENOMIC DNA]</scope>
    <source>
        <strain evidence="9 10">62-1032</strain>
    </source>
</reference>
<dbReference type="SUPFAM" id="SSF49493">
    <property type="entry name" value="HSP40/DnaJ peptide-binding domain"/>
    <property type="match status" value="1"/>
</dbReference>
<dbReference type="Proteomes" id="UP000193467">
    <property type="component" value="Unassembled WGS sequence"/>
</dbReference>
<dbReference type="PROSITE" id="PS50076">
    <property type="entry name" value="DNAJ_2"/>
    <property type="match status" value="1"/>
</dbReference>
<evidence type="ECO:0000313" key="9">
    <source>
        <dbReference type="EMBL" id="ORY52179.1"/>
    </source>
</evidence>
<dbReference type="OrthoDB" id="550424at2759"/>
<evidence type="ECO:0000313" key="10">
    <source>
        <dbReference type="Proteomes" id="UP000193467"/>
    </source>
</evidence>
<dbReference type="PROSITE" id="PS51188">
    <property type="entry name" value="ZF_CR"/>
    <property type="match status" value="1"/>
</dbReference>
<feature type="region of interest" description="Disordered" evidence="6">
    <location>
        <begin position="94"/>
        <end position="120"/>
    </location>
</feature>
<dbReference type="AlphaFoldDB" id="A0A1Y2CYQ7"/>
<dbReference type="InterPro" id="IPR044713">
    <property type="entry name" value="DNJA1/2-like"/>
</dbReference>
<keyword evidence="1 5" id="KW-0479">Metal-binding</keyword>
<dbReference type="Gene3D" id="2.10.230.10">
    <property type="entry name" value="Heat shock protein DnaJ, cysteine-rich domain"/>
    <property type="match status" value="1"/>
</dbReference>
<dbReference type="CDD" id="cd10719">
    <property type="entry name" value="DnaJ_zf"/>
    <property type="match status" value="1"/>
</dbReference>
<name>A0A1Y2CYQ7_9BASI</name>
<dbReference type="CDD" id="cd06257">
    <property type="entry name" value="DnaJ"/>
    <property type="match status" value="1"/>
</dbReference>
<keyword evidence="10" id="KW-1185">Reference proteome</keyword>
<feature type="zinc finger region" description="CR-type" evidence="5">
    <location>
        <begin position="133"/>
        <end position="217"/>
    </location>
</feature>
<dbReference type="PANTHER" id="PTHR43888">
    <property type="entry name" value="DNAJ-LIKE-2, ISOFORM A-RELATED"/>
    <property type="match status" value="1"/>
</dbReference>
<dbReference type="InterPro" id="IPR008971">
    <property type="entry name" value="HSP40/DnaJ_pept-bd"/>
</dbReference>
<accession>A0A1Y2CYQ7</accession>
<evidence type="ECO:0000256" key="1">
    <source>
        <dbReference type="ARBA" id="ARBA00022723"/>
    </source>
</evidence>
<feature type="domain" description="CR-type" evidence="8">
    <location>
        <begin position="133"/>
        <end position="217"/>
    </location>
</feature>
<dbReference type="Gene3D" id="2.60.260.20">
    <property type="entry name" value="Urease metallochaperone UreE, N-terminal domain"/>
    <property type="match status" value="1"/>
</dbReference>
<dbReference type="GO" id="GO:0006457">
    <property type="term" value="P:protein folding"/>
    <property type="evidence" value="ECO:0007669"/>
    <property type="project" value="InterPro"/>
</dbReference>
<dbReference type="InterPro" id="IPR036869">
    <property type="entry name" value="J_dom_sf"/>
</dbReference>
<dbReference type="GO" id="GO:0051082">
    <property type="term" value="F:unfolded protein binding"/>
    <property type="evidence" value="ECO:0007669"/>
    <property type="project" value="InterPro"/>
</dbReference>
<dbReference type="SUPFAM" id="SSF46565">
    <property type="entry name" value="Chaperone J-domain"/>
    <property type="match status" value="1"/>
</dbReference>
<dbReference type="STRING" id="106004.A0A1Y2CYQ7"/>
<dbReference type="GO" id="GO:0008270">
    <property type="term" value="F:zinc ion binding"/>
    <property type="evidence" value="ECO:0007669"/>
    <property type="project" value="UniProtKB-KW"/>
</dbReference>
<comment type="caution">
    <text evidence="9">The sequence shown here is derived from an EMBL/GenBank/DDBJ whole genome shotgun (WGS) entry which is preliminary data.</text>
</comment>
<keyword evidence="3 5" id="KW-0863">Zinc-finger</keyword>
<dbReference type="GO" id="GO:0030544">
    <property type="term" value="F:Hsp70 protein binding"/>
    <property type="evidence" value="ECO:0007669"/>
    <property type="project" value="InterPro"/>
</dbReference>
<dbReference type="PRINTS" id="PR00625">
    <property type="entry name" value="JDOMAIN"/>
</dbReference>
<evidence type="ECO:0000256" key="5">
    <source>
        <dbReference type="PROSITE-ProRule" id="PRU00546"/>
    </source>
</evidence>
<evidence type="ECO:0008006" key="11">
    <source>
        <dbReference type="Google" id="ProtNLM"/>
    </source>
</evidence>
<dbReference type="InterPro" id="IPR002939">
    <property type="entry name" value="DnaJ_C"/>
</dbReference>
<dbReference type="Gene3D" id="1.10.287.110">
    <property type="entry name" value="DnaJ domain"/>
    <property type="match status" value="1"/>
</dbReference>
<evidence type="ECO:0000259" key="8">
    <source>
        <dbReference type="PROSITE" id="PS51188"/>
    </source>
</evidence>
<dbReference type="FunFam" id="2.10.230.10:FF:000001">
    <property type="entry name" value="DnaJ subfamily A member 2"/>
    <property type="match status" value="1"/>
</dbReference>
<gene>
    <name evidence="9" type="ORF">BCR35DRAFT_310644</name>
</gene>
<dbReference type="InParanoid" id="A0A1Y2CYQ7"/>
<keyword evidence="4 5" id="KW-0862">Zinc</keyword>
<protein>
    <recommendedName>
        <fullName evidence="11">DnaJ-domain-containing protein</fullName>
    </recommendedName>
</protein>